<dbReference type="Gene3D" id="3.40.50.410">
    <property type="entry name" value="von Willebrand factor, type A domain"/>
    <property type="match status" value="1"/>
</dbReference>
<dbReference type="EMBL" id="JAPTSV010000015">
    <property type="protein sequence ID" value="KAJ1519828.1"/>
    <property type="molecule type" value="Genomic_DNA"/>
</dbReference>
<dbReference type="GO" id="GO:0032991">
    <property type="term" value="C:protein-containing complex"/>
    <property type="evidence" value="ECO:0007669"/>
    <property type="project" value="UniProtKB-ARBA"/>
</dbReference>
<evidence type="ECO:0000313" key="4">
    <source>
        <dbReference type="Proteomes" id="UP001075354"/>
    </source>
</evidence>
<proteinExistence type="predicted"/>
<keyword evidence="4" id="KW-1185">Reference proteome</keyword>
<dbReference type="PANTHER" id="PTHR10338:SF108">
    <property type="entry name" value="INTER-ALPHA-TRYPSIN INHIBITOR HEAVY CHAIN H4-LIKE PROTEIN"/>
    <property type="match status" value="1"/>
</dbReference>
<comment type="caution">
    <text evidence="3">The sequence shown here is derived from an EMBL/GenBank/DDBJ whole genome shotgun (WGS) entry which is preliminary data.</text>
</comment>
<feature type="signal peptide" evidence="1">
    <location>
        <begin position="1"/>
        <end position="21"/>
    </location>
</feature>
<dbReference type="InterPro" id="IPR002035">
    <property type="entry name" value="VWF_A"/>
</dbReference>
<dbReference type="AlphaFoldDB" id="A0AAV7X4U9"/>
<evidence type="ECO:0000259" key="2">
    <source>
        <dbReference type="SMART" id="SM00609"/>
    </source>
</evidence>
<dbReference type="PANTHER" id="PTHR10338">
    <property type="entry name" value="INTER-ALPHA-TRYPSIN INHIBITOR HEAVY CHAIN FAMILY MEMBER"/>
    <property type="match status" value="1"/>
</dbReference>
<organism evidence="3 4">
    <name type="scientific">Megalurothrips usitatus</name>
    <name type="common">bean blossom thrips</name>
    <dbReference type="NCBI Taxonomy" id="439358"/>
    <lineage>
        <taxon>Eukaryota</taxon>
        <taxon>Metazoa</taxon>
        <taxon>Ecdysozoa</taxon>
        <taxon>Arthropoda</taxon>
        <taxon>Hexapoda</taxon>
        <taxon>Insecta</taxon>
        <taxon>Pterygota</taxon>
        <taxon>Neoptera</taxon>
        <taxon>Paraneoptera</taxon>
        <taxon>Thysanoptera</taxon>
        <taxon>Terebrantia</taxon>
        <taxon>Thripoidea</taxon>
        <taxon>Thripidae</taxon>
        <taxon>Megalurothrips</taxon>
    </lineage>
</organism>
<accession>A0AAV7X4U9</accession>
<evidence type="ECO:0000256" key="1">
    <source>
        <dbReference type="SAM" id="SignalP"/>
    </source>
</evidence>
<protein>
    <recommendedName>
        <fullName evidence="2">VIT domain-containing protein</fullName>
    </recommendedName>
</protein>
<dbReference type="InterPro" id="IPR013694">
    <property type="entry name" value="VIT"/>
</dbReference>
<dbReference type="InterPro" id="IPR050934">
    <property type="entry name" value="ITIH"/>
</dbReference>
<dbReference type="Pfam" id="PF13519">
    <property type="entry name" value="VWA_2"/>
    <property type="match status" value="1"/>
</dbReference>
<dbReference type="SUPFAM" id="SSF53300">
    <property type="entry name" value="vWA-like"/>
    <property type="match status" value="1"/>
</dbReference>
<sequence length="357" mass="38661">MRFHAALVLAALAAACHCAQGNSPVIGLSGDNTRHGVVVLHGDFKATQEVVVTRYHVDTLIQTRFARSVIEVEVQNNADAARQIVIPFAIPATAMLTSFEIESDGEKHQARAVLKDSIQVDSTSTSATIKARNAEAFDVDVELASGGSALLRIEYEELLTRHLQRYKTVQQVWPGSVSGLGRVPVANVEERPLLTPASRTSTANNNIVTVNATRTVKVSKVQQAQGLAEVTITLQPSVSEQRELARQLGLDPERGLAGQLNVDYDVERYPTAGDIVVRNGHFAHFFAPSDLNSTSALPKYALFLLDTSGSMGGTKIQQLRDAMKTIIAQLAPQDYFTIINFSDSNNVSHEPTASCTK</sequence>
<gene>
    <name evidence="3" type="ORF">ONE63_004074</name>
</gene>
<feature type="domain" description="VIT" evidence="2">
    <location>
        <begin position="40"/>
        <end position="157"/>
    </location>
</feature>
<dbReference type="SMART" id="SM00609">
    <property type="entry name" value="VIT"/>
    <property type="match status" value="1"/>
</dbReference>
<keyword evidence="1" id="KW-0732">Signal</keyword>
<name>A0AAV7X4U9_9NEOP</name>
<dbReference type="PROSITE" id="PS51257">
    <property type="entry name" value="PROKAR_LIPOPROTEIN"/>
    <property type="match status" value="1"/>
</dbReference>
<reference evidence="3" key="1">
    <citation type="submission" date="2022-12" db="EMBL/GenBank/DDBJ databases">
        <title>Chromosome-level genome assembly of the bean flower thrips Megalurothrips usitatus.</title>
        <authorList>
            <person name="Ma L."/>
            <person name="Liu Q."/>
            <person name="Li H."/>
            <person name="Cai W."/>
        </authorList>
    </citation>
    <scope>NUCLEOTIDE SEQUENCE</scope>
    <source>
        <strain evidence="3">Cailab_2022a</strain>
    </source>
</reference>
<feature type="chain" id="PRO_5043574731" description="VIT domain-containing protein" evidence="1">
    <location>
        <begin position="22"/>
        <end position="357"/>
    </location>
</feature>
<dbReference type="InterPro" id="IPR036465">
    <property type="entry name" value="vWFA_dom_sf"/>
</dbReference>
<dbReference type="Proteomes" id="UP001075354">
    <property type="component" value="Chromosome 15"/>
</dbReference>
<evidence type="ECO:0000313" key="3">
    <source>
        <dbReference type="EMBL" id="KAJ1519828.1"/>
    </source>
</evidence>
<dbReference type="Pfam" id="PF08487">
    <property type="entry name" value="VIT"/>
    <property type="match status" value="1"/>
</dbReference>